<dbReference type="PANTHER" id="PTHR32138:SF0">
    <property type="entry name" value="PHOSPHATIDYLETHANOLAMINE N-METHYLTRANSFERASE"/>
    <property type="match status" value="1"/>
</dbReference>
<protein>
    <recommendedName>
        <fullName evidence="13 14">Phosphatidylethanolamine N-methyltransferase</fullName>
        <shortName evidence="13">PE methyltransferase</shortName>
        <shortName evidence="13 14">PEAMT</shortName>
        <shortName evidence="13">PEMT</shortName>
        <ecNumber evidence="13 14">2.1.1.17</ecNumber>
    </recommendedName>
</protein>
<evidence type="ECO:0000256" key="14">
    <source>
        <dbReference type="RuleBase" id="RU361122"/>
    </source>
</evidence>
<comment type="pathway">
    <text evidence="13 14">Phospholipid metabolism; phosphatidylcholine biosynthesis.</text>
</comment>
<evidence type="ECO:0000256" key="11">
    <source>
        <dbReference type="ARBA" id="ARBA00023209"/>
    </source>
</evidence>
<evidence type="ECO:0000256" key="4">
    <source>
        <dbReference type="ARBA" id="ARBA00022679"/>
    </source>
</evidence>
<dbReference type="GO" id="GO:0032259">
    <property type="term" value="P:methylation"/>
    <property type="evidence" value="ECO:0007669"/>
    <property type="project" value="UniProtKB-KW"/>
</dbReference>
<dbReference type="PIRSF" id="PIRSF000383">
    <property type="entry name" value="PEAMT"/>
    <property type="match status" value="1"/>
</dbReference>
<evidence type="ECO:0000256" key="8">
    <source>
        <dbReference type="ARBA" id="ARBA00022989"/>
    </source>
</evidence>
<keyword evidence="6 13" id="KW-0812">Transmembrane</keyword>
<dbReference type="HAMAP" id="MF_03217">
    <property type="entry name" value="PEMT"/>
    <property type="match status" value="1"/>
</dbReference>
<keyword evidence="11 13" id="KW-0594">Phospholipid biosynthesis</keyword>
<dbReference type="GO" id="GO:0004608">
    <property type="term" value="F:phosphatidylethanolamine N-methyltransferase activity"/>
    <property type="evidence" value="ECO:0007669"/>
    <property type="project" value="UniProtKB-UniRule"/>
</dbReference>
<feature type="transmembrane region" description="Helical" evidence="13 14">
    <location>
        <begin position="467"/>
        <end position="485"/>
    </location>
</feature>
<comment type="subcellular location">
    <subcellularLocation>
        <location evidence="1">Endomembrane system</location>
        <topology evidence="1">Multi-pass membrane protein</topology>
    </subcellularLocation>
    <subcellularLocation>
        <location evidence="13 14">Endoplasmic reticulum membrane</location>
        <topology evidence="13 14">Multi-pass membrane protein</topology>
    </subcellularLocation>
</comment>
<evidence type="ECO:0000256" key="1">
    <source>
        <dbReference type="ARBA" id="ARBA00004127"/>
    </source>
</evidence>
<evidence type="ECO:0000256" key="12">
    <source>
        <dbReference type="ARBA" id="ARBA00023264"/>
    </source>
</evidence>
<comment type="catalytic activity">
    <reaction evidence="13 14">
        <text>a 1,2-diacyl-sn-glycero-3-phosphoethanolamine + S-adenosyl-L-methionine = a 1,2-diacyl-sn-glycero-3-phospho-N-methylethanolamine + S-adenosyl-L-homocysteine + H(+)</text>
        <dbReference type="Rhea" id="RHEA:11164"/>
        <dbReference type="ChEBI" id="CHEBI:15378"/>
        <dbReference type="ChEBI" id="CHEBI:57856"/>
        <dbReference type="ChEBI" id="CHEBI:59789"/>
        <dbReference type="ChEBI" id="CHEBI:64573"/>
        <dbReference type="ChEBI" id="CHEBI:64612"/>
        <dbReference type="EC" id="2.1.1.17"/>
    </reaction>
</comment>
<evidence type="ECO:0000256" key="9">
    <source>
        <dbReference type="ARBA" id="ARBA00023098"/>
    </source>
</evidence>
<keyword evidence="12 13" id="KW-1208">Phospholipid metabolism</keyword>
<comment type="similarity">
    <text evidence="13 14">Belongs to the class VI-like SAM-binding methyltransferase superfamily. CHO2 family.</text>
</comment>
<evidence type="ECO:0000256" key="13">
    <source>
        <dbReference type="HAMAP-Rule" id="MF_03217"/>
    </source>
</evidence>
<reference evidence="16" key="1">
    <citation type="submission" date="2020-11" db="EMBL/GenBank/DDBJ databases">
        <authorList>
            <consortium name="DOE Joint Genome Institute"/>
            <person name="Ahrendt S."/>
            <person name="Riley R."/>
            <person name="Andreopoulos W."/>
            <person name="LaButti K."/>
            <person name="Pangilinan J."/>
            <person name="Ruiz-duenas F.J."/>
            <person name="Barrasa J.M."/>
            <person name="Sanchez-Garcia M."/>
            <person name="Camarero S."/>
            <person name="Miyauchi S."/>
            <person name="Serrano A."/>
            <person name="Linde D."/>
            <person name="Babiker R."/>
            <person name="Drula E."/>
            <person name="Ayuso-Fernandez I."/>
            <person name="Pacheco R."/>
            <person name="Padilla G."/>
            <person name="Ferreira P."/>
            <person name="Barriuso J."/>
            <person name="Kellner H."/>
            <person name="Castanera R."/>
            <person name="Alfaro M."/>
            <person name="Ramirez L."/>
            <person name="Pisabarro A.G."/>
            <person name="Kuo A."/>
            <person name="Tritt A."/>
            <person name="Lipzen A."/>
            <person name="He G."/>
            <person name="Yan M."/>
            <person name="Ng V."/>
            <person name="Cullen D."/>
            <person name="Martin F."/>
            <person name="Rosso M.-N."/>
            <person name="Henrissat B."/>
            <person name="Hibbett D."/>
            <person name="Martinez A.T."/>
            <person name="Grigoriev I.V."/>
        </authorList>
    </citation>
    <scope>NUCLEOTIDE SEQUENCE</scope>
    <source>
        <strain evidence="16">AH 44721</strain>
    </source>
</reference>
<feature type="compositionally biased region" description="Polar residues" evidence="15">
    <location>
        <begin position="343"/>
        <end position="357"/>
    </location>
</feature>
<evidence type="ECO:0000256" key="7">
    <source>
        <dbReference type="ARBA" id="ARBA00022824"/>
    </source>
</evidence>
<dbReference type="Proteomes" id="UP000724874">
    <property type="component" value="Unassembled WGS sequence"/>
</dbReference>
<comment type="function">
    <text evidence="13 14">Catalyzes the first step of the methylation pathway of phosphatidylcholine biosynthesis, the SAM-dependent methylation of phosphatidylethanolamine (PE) to phosphatidylmonomethylethanolamine (PMME).</text>
</comment>
<feature type="transmembrane region" description="Helical" evidence="13 14">
    <location>
        <begin position="644"/>
        <end position="664"/>
    </location>
</feature>
<accession>A0A9P5NQ38</accession>
<dbReference type="EMBL" id="JADNYJ010000049">
    <property type="protein sequence ID" value="KAF8900127.1"/>
    <property type="molecule type" value="Genomic_DNA"/>
</dbReference>
<keyword evidence="7 13" id="KW-0256">Endoplasmic reticulum</keyword>
<feature type="compositionally biased region" description="Polar residues" evidence="15">
    <location>
        <begin position="13"/>
        <end position="23"/>
    </location>
</feature>
<name>A0A9P5NQ38_GYMJU</name>
<keyword evidence="9 13" id="KW-0443">Lipid metabolism</keyword>
<evidence type="ECO:0000256" key="5">
    <source>
        <dbReference type="ARBA" id="ARBA00022691"/>
    </source>
</evidence>
<keyword evidence="4 13" id="KW-0808">Transferase</keyword>
<proteinExistence type="inferred from homology"/>
<dbReference type="AlphaFoldDB" id="A0A9P5NQ38"/>
<feature type="transmembrane region" description="Helical" evidence="13 14">
    <location>
        <begin position="550"/>
        <end position="571"/>
    </location>
</feature>
<feature type="region of interest" description="Disordered" evidence="15">
    <location>
        <begin position="330"/>
        <end position="357"/>
    </location>
</feature>
<organism evidence="16 17">
    <name type="scientific">Gymnopilus junonius</name>
    <name type="common">Spectacular rustgill mushroom</name>
    <name type="synonym">Gymnopilus spectabilis subsp. junonius</name>
    <dbReference type="NCBI Taxonomy" id="109634"/>
    <lineage>
        <taxon>Eukaryota</taxon>
        <taxon>Fungi</taxon>
        <taxon>Dikarya</taxon>
        <taxon>Basidiomycota</taxon>
        <taxon>Agaricomycotina</taxon>
        <taxon>Agaricomycetes</taxon>
        <taxon>Agaricomycetidae</taxon>
        <taxon>Agaricales</taxon>
        <taxon>Agaricineae</taxon>
        <taxon>Hymenogastraceae</taxon>
        <taxon>Gymnopilus</taxon>
    </lineage>
</organism>
<comment type="caution">
    <text evidence="13 14">Lacks conserved residue(s) required for the propagation of feature annotation.</text>
</comment>
<feature type="region of interest" description="Disordered" evidence="15">
    <location>
        <begin position="933"/>
        <end position="961"/>
    </location>
</feature>
<feature type="transmembrane region" description="Helical" evidence="13 14">
    <location>
        <begin position="213"/>
        <end position="229"/>
    </location>
</feature>
<dbReference type="PANTHER" id="PTHR32138">
    <property type="entry name" value="PHOSPHATIDYLETHANOLAMINE N-METHYLTRANSFERASE"/>
    <property type="match status" value="1"/>
</dbReference>
<dbReference type="PROSITE" id="PS51598">
    <property type="entry name" value="SAM_CHO2"/>
    <property type="match status" value="1"/>
</dbReference>
<feature type="transmembrane region" description="Helical" evidence="13 14">
    <location>
        <begin position="99"/>
        <end position="120"/>
    </location>
</feature>
<evidence type="ECO:0000313" key="17">
    <source>
        <dbReference type="Proteomes" id="UP000724874"/>
    </source>
</evidence>
<sequence>MPSSEGALRQRKATSTSGVSDSPITELPAKVENRQPEKEEIVWGKTPSGEVFRVPTTHDVLTTLFHPGYPKSHLDLLNLGLLALQIVLYLTLSRKAAQIFFFFYFAFWRAAYDGGLGWVLTKQSKKKWVVREVQKRGWLDETRRPAVRNWIRKQLVGKMGKDYSFDELPLEYNTWLLFRQLVDVILVNDFLSYCLFAFSCFRVPADLSIAVHIMRWLGGISLVAFNLWVKTEAHNVVKDYGWYWGDCFFQRGALVFDGVFELAPHPMYSVGYAGYYGLSLVSGSYAVLFVSLAGHAAQFAFLVFFENPHIERLYGQKKAISKRTPLITPGLGTKANEDGAEGTSFTESRNGTPVSQVDTTCLSTPGVTEGDTATETELETDADGDIEISINTQKASPFPAKVKLPKALRHQASLSMESTVSSNGGIHSQRRFFSEQEDCIQHDLLNKYFRRDAVVLRNVDLLRATDAMLVLIIFYGLVIIFLPRLTAKSILILHFLHALAWCLVHYFGLGLLLRAQSESRFLVRHYLKNYPYDHLQKQNAILEAFSNWKAIYNLSMCMTYVSCIGVAWKAYHLPRDWTVGSELLRHTLGAILIALHVWATMESYEVLGLFGWFFGDFFMEEYPAHLEYTGIYRYLNNPEAMGGAAYFGLASISGSKLVLSLAVIRHLANWWFLSSVEHPHMRKLYGDSLRKDAGFVKVMKKVASKNARILESRAGRHAPELQRVAREVIGTFDKVYEETADVVEEFLARSAPRISEVVQETKVLLRQSREKLVITRVANDISSYDASKYRISIIPSAKTGRLAFHLGEHIQIKWQAPPNHSRKDWIGLYRVGANKSKLVTKTSSMGMWTPVHDEEWDGDFPIGFDQAVAPLLDANEGIVTFKGNTLPWLVGRYEVRYHHDGKYNVMSLDGPIEIYDNDPSLIPLSCKATEATSAPGSAPLLTSASPPDPVMQEGEQDQEYRDPDDFTFWSERQAKRICGAIRQIFDVEYAPEVIVADANLATLANRILVSKEILSSGP</sequence>
<keyword evidence="2 13" id="KW-0444">Lipid biosynthesis</keyword>
<dbReference type="Pfam" id="PF04191">
    <property type="entry name" value="PEMT"/>
    <property type="match status" value="2"/>
</dbReference>
<dbReference type="EC" id="2.1.1.17" evidence="13 14"/>
<feature type="compositionally biased region" description="Polar residues" evidence="15">
    <location>
        <begin position="933"/>
        <end position="945"/>
    </location>
</feature>
<evidence type="ECO:0000313" key="16">
    <source>
        <dbReference type="EMBL" id="KAF8900127.1"/>
    </source>
</evidence>
<keyword evidence="10 13" id="KW-0472">Membrane</keyword>
<keyword evidence="3 13" id="KW-0489">Methyltransferase</keyword>
<keyword evidence="17" id="KW-1185">Reference proteome</keyword>
<dbReference type="InterPro" id="IPR016219">
    <property type="entry name" value="Phosphatid-EA_MeTrfase_fun"/>
</dbReference>
<dbReference type="GO" id="GO:0005789">
    <property type="term" value="C:endoplasmic reticulum membrane"/>
    <property type="evidence" value="ECO:0007669"/>
    <property type="project" value="UniProtKB-SubCell"/>
</dbReference>
<feature type="region of interest" description="Disordered" evidence="15">
    <location>
        <begin position="1"/>
        <end position="38"/>
    </location>
</feature>
<keyword evidence="8 13" id="KW-1133">Transmembrane helix</keyword>
<feature type="compositionally biased region" description="Basic and acidic residues" evidence="15">
    <location>
        <begin position="29"/>
        <end position="38"/>
    </location>
</feature>
<evidence type="ECO:0000256" key="3">
    <source>
        <dbReference type="ARBA" id="ARBA00022603"/>
    </source>
</evidence>
<evidence type="ECO:0000256" key="10">
    <source>
        <dbReference type="ARBA" id="ARBA00023136"/>
    </source>
</evidence>
<gene>
    <name evidence="16" type="ORF">CPB84DRAFT_1815458</name>
</gene>
<feature type="transmembrane region" description="Helical" evidence="13 14">
    <location>
        <begin position="491"/>
        <end position="513"/>
    </location>
</feature>
<dbReference type="InterPro" id="IPR007318">
    <property type="entry name" value="Phopholipid_MeTrfase"/>
</dbReference>
<evidence type="ECO:0000256" key="2">
    <source>
        <dbReference type="ARBA" id="ARBA00022516"/>
    </source>
</evidence>
<comment type="caution">
    <text evidence="16">The sequence shown here is derived from an EMBL/GenBank/DDBJ whole genome shotgun (WGS) entry which is preliminary data.</text>
</comment>
<evidence type="ECO:0000256" key="6">
    <source>
        <dbReference type="ARBA" id="ARBA00022692"/>
    </source>
</evidence>
<evidence type="ECO:0000256" key="15">
    <source>
        <dbReference type="SAM" id="MobiDB-lite"/>
    </source>
</evidence>
<dbReference type="GO" id="GO:0006656">
    <property type="term" value="P:phosphatidylcholine biosynthetic process"/>
    <property type="evidence" value="ECO:0007669"/>
    <property type="project" value="UniProtKB-UniRule"/>
</dbReference>
<keyword evidence="5 13" id="KW-0949">S-adenosyl-L-methionine</keyword>
<dbReference type="OrthoDB" id="4583at2759"/>